<sequence length="74" mass="8057">MGAGRLGLIAQFPAPLKAPVAEAGSPRDGPSWLLARFPAPLRGRGEPRDQPQRTRTQQRRRHISKSSTCASPSR</sequence>
<evidence type="ECO:0000313" key="2">
    <source>
        <dbReference type="EMBL" id="MDQ1027403.1"/>
    </source>
</evidence>
<feature type="compositionally biased region" description="Polar residues" evidence="1">
    <location>
        <begin position="65"/>
        <end position="74"/>
    </location>
</feature>
<feature type="compositionally biased region" description="Basic and acidic residues" evidence="1">
    <location>
        <begin position="43"/>
        <end position="52"/>
    </location>
</feature>
<protein>
    <submittedName>
        <fullName evidence="2">Uncharacterized protein</fullName>
    </submittedName>
</protein>
<evidence type="ECO:0000313" key="3">
    <source>
        <dbReference type="Proteomes" id="UP001230328"/>
    </source>
</evidence>
<comment type="caution">
    <text evidence="2">The sequence shown here is derived from an EMBL/GenBank/DDBJ whole genome shotgun (WGS) entry which is preliminary data.</text>
</comment>
<feature type="region of interest" description="Disordered" evidence="1">
    <location>
        <begin position="19"/>
        <end position="74"/>
    </location>
</feature>
<dbReference type="EMBL" id="JAUSZI010000002">
    <property type="protein sequence ID" value="MDQ1027403.1"/>
    <property type="molecule type" value="Genomic_DNA"/>
</dbReference>
<reference evidence="2 3" key="1">
    <citation type="submission" date="2023-07" db="EMBL/GenBank/DDBJ databases">
        <title>Comparative genomics of wheat-associated soil bacteria to identify genetic determinants of phenazine resistance.</title>
        <authorList>
            <person name="Mouncey N."/>
        </authorList>
    </citation>
    <scope>NUCLEOTIDE SEQUENCE [LARGE SCALE GENOMIC DNA]</scope>
    <source>
        <strain evidence="2 3">V2I4</strain>
    </source>
</reference>
<organism evidence="2 3">
    <name type="scientific">Streptomyces umbrinus</name>
    <dbReference type="NCBI Taxonomy" id="67370"/>
    <lineage>
        <taxon>Bacteria</taxon>
        <taxon>Bacillati</taxon>
        <taxon>Actinomycetota</taxon>
        <taxon>Actinomycetes</taxon>
        <taxon>Kitasatosporales</taxon>
        <taxon>Streptomycetaceae</taxon>
        <taxon>Streptomyces</taxon>
        <taxon>Streptomyces phaeochromogenes group</taxon>
    </lineage>
</organism>
<name>A0ABU0SV25_9ACTN</name>
<dbReference type="Proteomes" id="UP001230328">
    <property type="component" value="Unassembled WGS sequence"/>
</dbReference>
<proteinExistence type="predicted"/>
<gene>
    <name evidence="2" type="ORF">QF035_004985</name>
</gene>
<accession>A0ABU0SV25</accession>
<evidence type="ECO:0000256" key="1">
    <source>
        <dbReference type="SAM" id="MobiDB-lite"/>
    </source>
</evidence>
<keyword evidence="3" id="KW-1185">Reference proteome</keyword>